<dbReference type="EMBL" id="CAJJDN010000084">
    <property type="protein sequence ID" value="CAD8105257.1"/>
    <property type="molecule type" value="Genomic_DNA"/>
</dbReference>
<feature type="compositionally biased region" description="Polar residues" evidence="4">
    <location>
        <begin position="84"/>
        <end position="93"/>
    </location>
</feature>
<keyword evidence="2" id="KW-0802">TPR repeat</keyword>
<dbReference type="AlphaFoldDB" id="A0A8S1PPF8"/>
<sequence length="456" mass="53041">MEEFEVLDFQELQVEKQGLEQASKFLQKKIQNGFKVSIVIKKQHNFALPPLQQKKNDLFSKYHQPVDIVSQSSEPTENNDKHASSTSSNQSIKMTKNQIVSPTQNETPNQHLNEQISQQSDDEQVSFDKFNSNSFEQLVKNDQLSQKIKIGMSFFKDGKFKLALERIIDVYKEANEKLKQQMDKLQISVIILVCVQSLCYASQIFKELGQINEALKCLDKCLNQFEINDFDLQSKIFIEKANLFLCNNQYIQSLDYYKKALINYEQVNWKIDIAKILVKISYVYALLHDSEDAKKICYEGLSILQSRLEHQDPRIFETYYTLGCIYYLEKEYDFALEYLEQSKEGFIKLYGENHQQIFKVMNLQGVIYHLQGNSNNAIEIYEQIVAYHGDTESIGLALILNNLALAYLDRMKFKSANLSFTKAISILKSYFNENHQFLQRVEKNKMLVASATLSYM</sequence>
<evidence type="ECO:0000313" key="5">
    <source>
        <dbReference type="EMBL" id="CAD8105257.1"/>
    </source>
</evidence>
<keyword evidence="6" id="KW-1185">Reference proteome</keyword>
<name>A0A8S1PPF8_9CILI</name>
<evidence type="ECO:0000256" key="1">
    <source>
        <dbReference type="ARBA" id="ARBA00022737"/>
    </source>
</evidence>
<comment type="caution">
    <text evidence="5">The sequence shown here is derived from an EMBL/GenBank/DDBJ whole genome shotgun (WGS) entry which is preliminary data.</text>
</comment>
<evidence type="ECO:0000313" key="6">
    <source>
        <dbReference type="Proteomes" id="UP000692954"/>
    </source>
</evidence>
<evidence type="ECO:0008006" key="7">
    <source>
        <dbReference type="Google" id="ProtNLM"/>
    </source>
</evidence>
<evidence type="ECO:0000256" key="2">
    <source>
        <dbReference type="ARBA" id="ARBA00022803"/>
    </source>
</evidence>
<dbReference type="PANTHER" id="PTHR45641:SF19">
    <property type="entry name" value="NEPHROCYSTIN-3"/>
    <property type="match status" value="1"/>
</dbReference>
<dbReference type="Pfam" id="PF13181">
    <property type="entry name" value="TPR_8"/>
    <property type="match status" value="1"/>
</dbReference>
<dbReference type="InterPro" id="IPR019734">
    <property type="entry name" value="TPR_rpt"/>
</dbReference>
<evidence type="ECO:0000256" key="3">
    <source>
        <dbReference type="SAM" id="Coils"/>
    </source>
</evidence>
<organism evidence="5 6">
    <name type="scientific">Paramecium sonneborni</name>
    <dbReference type="NCBI Taxonomy" id="65129"/>
    <lineage>
        <taxon>Eukaryota</taxon>
        <taxon>Sar</taxon>
        <taxon>Alveolata</taxon>
        <taxon>Ciliophora</taxon>
        <taxon>Intramacronucleata</taxon>
        <taxon>Oligohymenophorea</taxon>
        <taxon>Peniculida</taxon>
        <taxon>Parameciidae</taxon>
        <taxon>Paramecium</taxon>
    </lineage>
</organism>
<dbReference type="OrthoDB" id="291218at2759"/>
<feature type="region of interest" description="Disordered" evidence="4">
    <location>
        <begin position="71"/>
        <end position="93"/>
    </location>
</feature>
<dbReference type="Pfam" id="PF13424">
    <property type="entry name" value="TPR_12"/>
    <property type="match status" value="1"/>
</dbReference>
<evidence type="ECO:0000256" key="4">
    <source>
        <dbReference type="SAM" id="MobiDB-lite"/>
    </source>
</evidence>
<dbReference type="SMART" id="SM00028">
    <property type="entry name" value="TPR"/>
    <property type="match status" value="6"/>
</dbReference>
<dbReference type="Proteomes" id="UP000692954">
    <property type="component" value="Unassembled WGS sequence"/>
</dbReference>
<accession>A0A8S1PPF8</accession>
<gene>
    <name evidence="5" type="ORF">PSON_ATCC_30995.1.T0840047</name>
</gene>
<proteinExistence type="predicted"/>
<keyword evidence="1" id="KW-0677">Repeat</keyword>
<dbReference type="PANTHER" id="PTHR45641">
    <property type="entry name" value="TETRATRICOPEPTIDE REPEAT PROTEIN (AFU_ORTHOLOGUE AFUA_6G03870)"/>
    <property type="match status" value="1"/>
</dbReference>
<keyword evidence="3" id="KW-0175">Coiled coil</keyword>
<protein>
    <recommendedName>
        <fullName evidence="7">Tetratricopeptide repeat protein</fullName>
    </recommendedName>
</protein>
<reference evidence="5" key="1">
    <citation type="submission" date="2021-01" db="EMBL/GenBank/DDBJ databases">
        <authorList>
            <consortium name="Genoscope - CEA"/>
            <person name="William W."/>
        </authorList>
    </citation>
    <scope>NUCLEOTIDE SEQUENCE</scope>
</reference>
<feature type="coiled-coil region" evidence="3">
    <location>
        <begin position="161"/>
        <end position="188"/>
    </location>
</feature>